<protein>
    <submittedName>
        <fullName evidence="8">ComEC/Rec2 family competence protein</fullName>
    </submittedName>
</protein>
<proteinExistence type="predicted"/>
<dbReference type="RefSeq" id="WP_301127103.1">
    <property type="nucleotide sequence ID" value="NZ_JAUHPV010000003.1"/>
</dbReference>
<dbReference type="Pfam" id="PF00753">
    <property type="entry name" value="Lactamase_B"/>
    <property type="match status" value="1"/>
</dbReference>
<dbReference type="Proteomes" id="UP001172738">
    <property type="component" value="Unassembled WGS sequence"/>
</dbReference>
<keyword evidence="4 6" id="KW-1133">Transmembrane helix</keyword>
<dbReference type="InterPro" id="IPR052159">
    <property type="entry name" value="Competence_DNA_uptake"/>
</dbReference>
<dbReference type="NCBIfam" id="TIGR00360">
    <property type="entry name" value="ComEC_N-term"/>
    <property type="match status" value="1"/>
</dbReference>
<dbReference type="PANTHER" id="PTHR30619">
    <property type="entry name" value="DNA INTERNALIZATION/COMPETENCE PROTEIN COMEC/REC2"/>
    <property type="match status" value="1"/>
</dbReference>
<evidence type="ECO:0000256" key="1">
    <source>
        <dbReference type="ARBA" id="ARBA00004651"/>
    </source>
</evidence>
<dbReference type="Gene3D" id="3.60.15.10">
    <property type="entry name" value="Ribonuclease Z/Hydroxyacylglutathione hydrolase-like"/>
    <property type="match status" value="1"/>
</dbReference>
<dbReference type="InterPro" id="IPR004477">
    <property type="entry name" value="ComEC_N"/>
</dbReference>
<feature type="transmembrane region" description="Helical" evidence="6">
    <location>
        <begin position="484"/>
        <end position="503"/>
    </location>
</feature>
<evidence type="ECO:0000256" key="3">
    <source>
        <dbReference type="ARBA" id="ARBA00022692"/>
    </source>
</evidence>
<dbReference type="InterPro" id="IPR001279">
    <property type="entry name" value="Metallo-B-lactamas"/>
</dbReference>
<evidence type="ECO:0000256" key="5">
    <source>
        <dbReference type="ARBA" id="ARBA00023136"/>
    </source>
</evidence>
<dbReference type="PANTHER" id="PTHR30619:SF1">
    <property type="entry name" value="RECOMBINATION PROTEIN 2"/>
    <property type="match status" value="1"/>
</dbReference>
<evidence type="ECO:0000256" key="2">
    <source>
        <dbReference type="ARBA" id="ARBA00022475"/>
    </source>
</evidence>
<dbReference type="InterPro" id="IPR036866">
    <property type="entry name" value="RibonucZ/Hydroxyglut_hydro"/>
</dbReference>
<feature type="transmembrane region" description="Helical" evidence="6">
    <location>
        <begin position="427"/>
        <end position="447"/>
    </location>
</feature>
<dbReference type="SUPFAM" id="SSF56281">
    <property type="entry name" value="Metallo-hydrolase/oxidoreductase"/>
    <property type="match status" value="1"/>
</dbReference>
<keyword evidence="5 6" id="KW-0472">Membrane</keyword>
<evidence type="ECO:0000313" key="9">
    <source>
        <dbReference type="Proteomes" id="UP001172738"/>
    </source>
</evidence>
<feature type="transmembrane region" description="Helical" evidence="6">
    <location>
        <begin position="30"/>
        <end position="47"/>
    </location>
</feature>
<feature type="transmembrane region" description="Helical" evidence="6">
    <location>
        <begin position="312"/>
        <end position="329"/>
    </location>
</feature>
<dbReference type="SMART" id="SM00849">
    <property type="entry name" value="Lactamase_B"/>
    <property type="match status" value="1"/>
</dbReference>
<organism evidence="8 9">
    <name type="scientific">Demequina zhanjiangensis</name>
    <dbReference type="NCBI Taxonomy" id="3051659"/>
    <lineage>
        <taxon>Bacteria</taxon>
        <taxon>Bacillati</taxon>
        <taxon>Actinomycetota</taxon>
        <taxon>Actinomycetes</taxon>
        <taxon>Micrococcales</taxon>
        <taxon>Demequinaceae</taxon>
        <taxon>Demequina</taxon>
    </lineage>
</organism>
<dbReference type="InterPro" id="IPR035681">
    <property type="entry name" value="ComA-like_MBL"/>
</dbReference>
<feature type="transmembrane region" description="Helical" evidence="6">
    <location>
        <begin position="398"/>
        <end position="420"/>
    </location>
</feature>
<evidence type="ECO:0000256" key="4">
    <source>
        <dbReference type="ARBA" id="ARBA00022989"/>
    </source>
</evidence>
<dbReference type="Pfam" id="PF03772">
    <property type="entry name" value="Competence"/>
    <property type="match status" value="1"/>
</dbReference>
<feature type="transmembrane region" description="Helical" evidence="6">
    <location>
        <begin position="459"/>
        <end position="477"/>
    </location>
</feature>
<comment type="caution">
    <text evidence="8">The sequence shown here is derived from an EMBL/GenBank/DDBJ whole genome shotgun (WGS) entry which is preliminary data.</text>
</comment>
<dbReference type="EMBL" id="JAUHPV010000003">
    <property type="protein sequence ID" value="MDN4472483.1"/>
    <property type="molecule type" value="Genomic_DNA"/>
</dbReference>
<sequence>MTPRHDLRLLPAALCAWLCAAALVLGLERFALLACGVLMLAVVAAWGSRSGAAAMLLLPLAASASVLLIGHASLESEEGLEELALAGGGTVTATLAADPREREPDVFTGEPQVMLTLSVHEAAAPGQPTRSVGGEAIVIAPASWGGALSLGERVTLEATWTPAGSGRAVVLGFDPTLLERSPPSGALAVVAHTRAAFRDATEGLSDQTRGLVRGMVIGDRSEMPEEQADDMKTVGLTHLTAVSGTHLSIVAGLLALALRSLRLRRGARVLGLATGMIAFAALVLPQPSVLRALAMALVGGLGALWGRPAQAMPALFTAIIVLVAIDPHLALEPGMMLSASAVVGIVLLAPAIRRRLTPMLGGMAATGISIPLAAQVACAPILVILAPSVSLWTVPANIAAVPFAAPVVGLGAVTVLSTALGLPGASALVAVLGLAAAPIARIAHALAGLPGATLALPEGVWGVLLALAVLAGTAGAVSALPSALRLASVGLALVALVVGIRAGSPASSTPIPEGWRIASCDVGQGDMTVVRASLHSAVVIDTGPGGGAAECLAALRVTHIPLLILSHPHADHDGAIAELAQVATIDEAWWSAASEGEAGSRASVALVRLGISAEVPATGDRASVGDAVITVLPTPGTRGHGAATAGDESAVNDQSLALVVESGGVSALLLGDLEERAQEALASAMGELRVDAVKVAHHGSSSQSADLAAHIDAAVALVSVGAGNTYGHPTARALALYSDPGTAIVRTDECGTIALYRDGGLGVASRCPTPMAG</sequence>
<reference evidence="8" key="1">
    <citation type="submission" date="2023-06" db="EMBL/GenBank/DDBJ databases">
        <title>SYSU T00b26.</title>
        <authorList>
            <person name="Gao L."/>
            <person name="Fang B.-Z."/>
            <person name="Li W.-J."/>
        </authorList>
    </citation>
    <scope>NUCLEOTIDE SEQUENCE</scope>
    <source>
        <strain evidence="8">SYSU T00b26</strain>
    </source>
</reference>
<evidence type="ECO:0000259" key="7">
    <source>
        <dbReference type="SMART" id="SM00849"/>
    </source>
</evidence>
<comment type="subcellular location">
    <subcellularLocation>
        <location evidence="1">Cell membrane</location>
        <topology evidence="1">Multi-pass membrane protein</topology>
    </subcellularLocation>
</comment>
<feature type="domain" description="Metallo-beta-lactamase" evidence="7">
    <location>
        <begin position="524"/>
        <end position="700"/>
    </location>
</feature>
<feature type="transmembrane region" description="Helical" evidence="6">
    <location>
        <begin position="7"/>
        <end position="24"/>
    </location>
</feature>
<evidence type="ECO:0000256" key="6">
    <source>
        <dbReference type="SAM" id="Phobius"/>
    </source>
</evidence>
<gene>
    <name evidence="8" type="ORF">QQX04_05690</name>
</gene>
<keyword evidence="3 6" id="KW-0812">Transmembrane</keyword>
<keyword evidence="2" id="KW-1003">Cell membrane</keyword>
<feature type="transmembrane region" description="Helical" evidence="6">
    <location>
        <begin position="364"/>
        <end position="386"/>
    </location>
</feature>
<dbReference type="CDD" id="cd07731">
    <property type="entry name" value="ComA-like_MBL-fold"/>
    <property type="match status" value="1"/>
</dbReference>
<keyword evidence="9" id="KW-1185">Reference proteome</keyword>
<feature type="transmembrane region" description="Helical" evidence="6">
    <location>
        <begin position="335"/>
        <end position="352"/>
    </location>
</feature>
<name>A0ABT8G025_9MICO</name>
<evidence type="ECO:0000313" key="8">
    <source>
        <dbReference type="EMBL" id="MDN4472483.1"/>
    </source>
</evidence>
<feature type="transmembrane region" description="Helical" evidence="6">
    <location>
        <begin position="265"/>
        <end position="283"/>
    </location>
</feature>
<feature type="transmembrane region" description="Helical" evidence="6">
    <location>
        <begin position="239"/>
        <end position="258"/>
    </location>
</feature>
<accession>A0ABT8G025</accession>